<organism evidence="1">
    <name type="scientific">marine sediment metagenome</name>
    <dbReference type="NCBI Taxonomy" id="412755"/>
    <lineage>
        <taxon>unclassified sequences</taxon>
        <taxon>metagenomes</taxon>
        <taxon>ecological metagenomes</taxon>
    </lineage>
</organism>
<accession>A0A0F9TFK8</accession>
<proteinExistence type="predicted"/>
<dbReference type="AlphaFoldDB" id="A0A0F9TFK8"/>
<gene>
    <name evidence="1" type="ORF">LCGC14_0735280</name>
</gene>
<comment type="caution">
    <text evidence="1">The sequence shown here is derived from an EMBL/GenBank/DDBJ whole genome shotgun (WGS) entry which is preliminary data.</text>
</comment>
<name>A0A0F9TFK8_9ZZZZ</name>
<dbReference type="EMBL" id="LAZR01001715">
    <property type="protein sequence ID" value="KKN40248.1"/>
    <property type="molecule type" value="Genomic_DNA"/>
</dbReference>
<reference evidence="1" key="1">
    <citation type="journal article" date="2015" name="Nature">
        <title>Complex archaea that bridge the gap between prokaryotes and eukaryotes.</title>
        <authorList>
            <person name="Spang A."/>
            <person name="Saw J.H."/>
            <person name="Jorgensen S.L."/>
            <person name="Zaremba-Niedzwiedzka K."/>
            <person name="Martijn J."/>
            <person name="Lind A.E."/>
            <person name="van Eijk R."/>
            <person name="Schleper C."/>
            <person name="Guy L."/>
            <person name="Ettema T.J."/>
        </authorList>
    </citation>
    <scope>NUCLEOTIDE SEQUENCE</scope>
</reference>
<evidence type="ECO:0008006" key="2">
    <source>
        <dbReference type="Google" id="ProtNLM"/>
    </source>
</evidence>
<evidence type="ECO:0000313" key="1">
    <source>
        <dbReference type="EMBL" id="KKN40248.1"/>
    </source>
</evidence>
<protein>
    <recommendedName>
        <fullName evidence="2">DUF4177 domain-containing protein</fullName>
    </recommendedName>
</protein>
<sequence>MIKMLYAYRYFPAGCIEERLNEAYQRGWKLHTFCDVTNLEGVIASVVFQWAGTPSTVWQSPFADDEEEGEE</sequence>